<comment type="caution">
    <text evidence="4">The sequence shown here is derived from an EMBL/GenBank/DDBJ whole genome shotgun (WGS) entry which is preliminary data.</text>
</comment>
<dbReference type="InterPro" id="IPR012347">
    <property type="entry name" value="Ferritin-like"/>
</dbReference>
<dbReference type="PANTHER" id="PTHR39183:SF1">
    <property type="entry name" value="SPORE COAT PROTEIN F-LIKE PROTEIN YHCQ"/>
    <property type="match status" value="1"/>
</dbReference>
<keyword evidence="4" id="KW-0946">Virion</keyword>
<evidence type="ECO:0000256" key="3">
    <source>
        <dbReference type="ARBA" id="ARBA00024344"/>
    </source>
</evidence>
<comment type="subcellular location">
    <subcellularLocation>
        <location evidence="2">Spore coat</location>
    </subcellularLocation>
</comment>
<evidence type="ECO:0000256" key="1">
    <source>
        <dbReference type="ARBA" id="ARBA00022969"/>
    </source>
</evidence>
<dbReference type="Gene3D" id="1.20.1260.10">
    <property type="match status" value="1"/>
</dbReference>
<name>A0ABT9Z5J8_9BACI</name>
<dbReference type="PANTHER" id="PTHR39183">
    <property type="entry name" value="SPORE COAT PROTEIN F-LIKE PROTEIN YHCQ"/>
    <property type="match status" value="1"/>
</dbReference>
<gene>
    <name evidence="4" type="ORF">J2S02_003822</name>
</gene>
<keyword evidence="4" id="KW-0167">Capsid protein</keyword>
<sequence>MHYQYSGKQSPRTLAWHETLELHELVAFSSIGLMKLKKGLKKIECPTLKAIYHQTIKELEANLKELLQFYPLAPREDEEERNFDKAFYAGDLLAFSKTAVRNYAVAITETATPELRVVLAKQLQMAILSHARIFNYMYERGFYPSYNLQQLLKNDVNLANRAISM</sequence>
<dbReference type="EMBL" id="JAUSTZ010000009">
    <property type="protein sequence ID" value="MDQ0227477.1"/>
    <property type="molecule type" value="Genomic_DNA"/>
</dbReference>
<reference evidence="4 5" key="1">
    <citation type="submission" date="2023-07" db="EMBL/GenBank/DDBJ databases">
        <title>Genomic Encyclopedia of Type Strains, Phase IV (KMG-IV): sequencing the most valuable type-strain genomes for metagenomic binning, comparative biology and taxonomic classification.</title>
        <authorList>
            <person name="Goeker M."/>
        </authorList>
    </citation>
    <scope>NUCLEOTIDE SEQUENCE [LARGE SCALE GENOMIC DNA]</scope>
    <source>
        <strain evidence="4 5">DSM 17723</strain>
    </source>
</reference>
<dbReference type="RefSeq" id="WP_174881659.1">
    <property type="nucleotide sequence ID" value="NZ_CADEPK010000397.1"/>
</dbReference>
<evidence type="ECO:0000313" key="4">
    <source>
        <dbReference type="EMBL" id="MDQ0227477.1"/>
    </source>
</evidence>
<keyword evidence="5" id="KW-1185">Reference proteome</keyword>
<keyword evidence="1" id="KW-0749">Sporulation</keyword>
<evidence type="ECO:0000313" key="5">
    <source>
        <dbReference type="Proteomes" id="UP001232245"/>
    </source>
</evidence>
<evidence type="ECO:0000256" key="2">
    <source>
        <dbReference type="ARBA" id="ARBA00024325"/>
    </source>
</evidence>
<dbReference type="Proteomes" id="UP001232245">
    <property type="component" value="Unassembled WGS sequence"/>
</dbReference>
<comment type="similarity">
    <text evidence="3">Belongs to the CotF family.</text>
</comment>
<dbReference type="InterPro" id="IPR012851">
    <property type="entry name" value="Spore_coat_CotF-like"/>
</dbReference>
<protein>
    <submittedName>
        <fullName evidence="4">Spore coat protein F</fullName>
    </submittedName>
</protein>
<proteinExistence type="inferred from homology"/>
<organism evidence="4 5">
    <name type="scientific">Metabacillus niabensis</name>
    <dbReference type="NCBI Taxonomy" id="324854"/>
    <lineage>
        <taxon>Bacteria</taxon>
        <taxon>Bacillati</taxon>
        <taxon>Bacillota</taxon>
        <taxon>Bacilli</taxon>
        <taxon>Bacillales</taxon>
        <taxon>Bacillaceae</taxon>
        <taxon>Metabacillus</taxon>
    </lineage>
</organism>
<dbReference type="Pfam" id="PF07875">
    <property type="entry name" value="Coat_F"/>
    <property type="match status" value="1"/>
</dbReference>
<accession>A0ABT9Z5J8</accession>